<dbReference type="InterPro" id="IPR019615">
    <property type="entry name" value="DUF2487"/>
</dbReference>
<sequence length="52" mass="5888">MFFITCDHSWTNIGDIVNIIWLPAIPLESMDAGVKKSILEDQLRQVVPMLST</sequence>
<accession>B1HTE1</accession>
<name>B1HTE1_LYSSC</name>
<dbReference type="KEGG" id="lsp:Bsph_1970"/>
<organism evidence="1 2">
    <name type="scientific">Lysinibacillus sphaericus (strain C3-41)</name>
    <dbReference type="NCBI Taxonomy" id="444177"/>
    <lineage>
        <taxon>Bacteria</taxon>
        <taxon>Bacillati</taxon>
        <taxon>Bacillota</taxon>
        <taxon>Bacilli</taxon>
        <taxon>Bacillales</taxon>
        <taxon>Bacillaceae</taxon>
        <taxon>Lysinibacillus</taxon>
    </lineage>
</organism>
<reference evidence="1 2" key="1">
    <citation type="journal article" date="2008" name="J. Bacteriol.">
        <title>Complete genome sequence of the mosquitocidal bacterium Bacillus sphaericus C3-41 and comparison with those of closely related Bacillus species.</title>
        <authorList>
            <person name="Hu X."/>
            <person name="Fan W."/>
            <person name="Han B."/>
            <person name="Liu H."/>
            <person name="Zheng D."/>
            <person name="Li Q."/>
            <person name="Dong W."/>
            <person name="Yan J."/>
            <person name="Gao M."/>
            <person name="Berry C."/>
            <person name="Yuan Z."/>
        </authorList>
    </citation>
    <scope>NUCLEOTIDE SEQUENCE [LARGE SCALE GENOMIC DNA]</scope>
    <source>
        <strain evidence="1 2">C3-41</strain>
    </source>
</reference>
<gene>
    <name evidence="1" type="ordered locus">Bsph_1970</name>
</gene>
<evidence type="ECO:0000313" key="1">
    <source>
        <dbReference type="EMBL" id="ACA39557.1"/>
    </source>
</evidence>
<dbReference type="EMBL" id="CP000817">
    <property type="protein sequence ID" value="ACA39557.1"/>
    <property type="molecule type" value="Genomic_DNA"/>
</dbReference>
<proteinExistence type="predicted"/>
<evidence type="ECO:0000313" key="2">
    <source>
        <dbReference type="Proteomes" id="UP000002164"/>
    </source>
</evidence>
<dbReference type="EnsemblBacteria" id="ACA39557">
    <property type="protein sequence ID" value="ACA39557"/>
    <property type="gene ID" value="Bsph_1970"/>
</dbReference>
<dbReference type="Proteomes" id="UP000002164">
    <property type="component" value="Chromosome"/>
</dbReference>
<protein>
    <submittedName>
        <fullName evidence="1">Uncharacterized protein</fullName>
    </submittedName>
</protein>
<dbReference type="HOGENOM" id="CLU_3081500_0_0_9"/>
<dbReference type="Pfam" id="PF10673">
    <property type="entry name" value="DUF2487"/>
    <property type="match status" value="1"/>
</dbReference>
<dbReference type="AlphaFoldDB" id="B1HTE1"/>